<reference evidence="1 3" key="1">
    <citation type="submission" date="2015-08" db="EMBL/GenBank/DDBJ databases">
        <title>Draft Genome Sequence of Rathayibacter sp. Strain VKM Ac-2596 Isolated from Leaf Gall Induced by Plant-Parasitic Nematodes.</title>
        <authorList>
            <person name="Vasilenko O.V."/>
            <person name="Starodumova I.P."/>
            <person name="Tarlachkov S.V."/>
            <person name="Dorofeeva L.V."/>
            <person name="Evtushenko L.I."/>
        </authorList>
    </citation>
    <scope>NUCLEOTIDE SEQUENCE [LARGE SCALE GENOMIC DNA]</scope>
    <source>
        <strain evidence="1 3">VKM Ac-2596</strain>
    </source>
</reference>
<dbReference type="CDD" id="cd06558">
    <property type="entry name" value="crotonase-like"/>
    <property type="match status" value="1"/>
</dbReference>
<keyword evidence="3" id="KW-1185">Reference proteome</keyword>
<dbReference type="InterPro" id="IPR029045">
    <property type="entry name" value="ClpP/crotonase-like_dom_sf"/>
</dbReference>
<evidence type="ECO:0000313" key="4">
    <source>
        <dbReference type="Proteomes" id="UP000465031"/>
    </source>
</evidence>
<evidence type="ECO:0000313" key="1">
    <source>
        <dbReference type="EMBL" id="KZX22559.1"/>
    </source>
</evidence>
<dbReference type="OrthoDB" id="8452484at2"/>
<dbReference type="InterPro" id="IPR001753">
    <property type="entry name" value="Enoyl-CoA_hydra/iso"/>
</dbReference>
<dbReference type="EMBL" id="LIIN01000005">
    <property type="protein sequence ID" value="KZX22559.1"/>
    <property type="molecule type" value="Genomic_DNA"/>
</dbReference>
<evidence type="ECO:0000313" key="3">
    <source>
        <dbReference type="Proteomes" id="UP000076717"/>
    </source>
</evidence>
<dbReference type="Gene3D" id="3.90.226.10">
    <property type="entry name" value="2-enoyl-CoA Hydratase, Chain A, domain 1"/>
    <property type="match status" value="1"/>
</dbReference>
<evidence type="ECO:0000313" key="2">
    <source>
        <dbReference type="EMBL" id="QHC54764.1"/>
    </source>
</evidence>
<organism evidence="1 3">
    <name type="scientific">Rathayibacter tanaceti</name>
    <dbReference type="NCBI Taxonomy" id="1671680"/>
    <lineage>
        <taxon>Bacteria</taxon>
        <taxon>Bacillati</taxon>
        <taxon>Actinomycetota</taxon>
        <taxon>Actinomycetes</taxon>
        <taxon>Micrococcales</taxon>
        <taxon>Microbacteriaceae</taxon>
        <taxon>Rathayibacter</taxon>
    </lineage>
</organism>
<accession>A0A162GK68</accession>
<sequence>MTTTPVTTTDREVARPDGHLDIDDRGAVLVARIDGGPHALFDVAIARELKELVDRADRDPDIRAVVFTGAHPDRFLSHADVTWLQQGGVGFPPIGTRTAGLVARLATAINRTPVLRTLARRSPLKTLLQLDEIHATFLKMNASGTVFIAALNGSALAIGAEFAWACDLRIMADGDHVIGLSEVLLGLTPGGGGSQRLPRLIGTQKTLSAVLEGRPFTPAEALELGAVDEVVPQQDVLARAVERAEYLSLRAKGSLGAVKRSLYFGASLPLKEGLQYEHAEFLVRDQQKEAQDRMLGYIADTQSTGELALLNPQKYAEALRTGRIGAAQ</sequence>
<dbReference type="Proteomes" id="UP000076717">
    <property type="component" value="Unassembled WGS sequence"/>
</dbReference>
<dbReference type="PATRIC" id="fig|1671680.3.peg.346"/>
<reference evidence="2" key="2">
    <citation type="submission" date="2019-12" db="EMBL/GenBank/DDBJ databases">
        <title>Complete and Draft Genome Sequences of New Strains and Members of Some Known Species of the Genus Rathayibacter isolated from Plants.</title>
        <authorList>
            <person name="Tarlachkov S.V."/>
            <person name="Starodumova I.P."/>
            <person name="Dorofeeva L.V."/>
            <person name="Prisyazhnaya N.V."/>
            <person name="Leyn S.A."/>
            <person name="Zlamal J.E."/>
            <person name="Elane M.L."/>
            <person name="Osterman A.L."/>
            <person name="Nadler S.A."/>
            <person name="Subbotin S.A."/>
            <person name="Evtushenko L.I."/>
        </authorList>
    </citation>
    <scope>NUCLEOTIDE SEQUENCE</scope>
    <source>
        <strain evidence="2">VKM Ac-2761</strain>
    </source>
</reference>
<gene>
    <name evidence="1" type="primary">fadJ</name>
    <name evidence="1" type="ORF">ACH61_00326</name>
    <name evidence="2" type="ORF">GSU10_03270</name>
</gene>
<protein>
    <submittedName>
        <fullName evidence="2">Enoyl-CoA hydratase/isomerase family protein</fullName>
    </submittedName>
    <submittedName>
        <fullName evidence="1">Fatty acid oxidation complex subunit alpha</fullName>
    </submittedName>
</protein>
<dbReference type="PANTHER" id="PTHR11941:SF54">
    <property type="entry name" value="ENOYL-COA HYDRATASE, MITOCHONDRIAL"/>
    <property type="match status" value="1"/>
</dbReference>
<dbReference type="Proteomes" id="UP000465031">
    <property type="component" value="Chromosome"/>
</dbReference>
<dbReference type="Pfam" id="PF00378">
    <property type="entry name" value="ECH_1"/>
    <property type="match status" value="1"/>
</dbReference>
<proteinExistence type="predicted"/>
<dbReference type="PANTHER" id="PTHR11941">
    <property type="entry name" value="ENOYL-COA HYDRATASE-RELATED"/>
    <property type="match status" value="1"/>
</dbReference>
<dbReference type="AlphaFoldDB" id="A0A162GK68"/>
<dbReference type="GO" id="GO:0003824">
    <property type="term" value="F:catalytic activity"/>
    <property type="evidence" value="ECO:0007669"/>
    <property type="project" value="UniProtKB-ARBA"/>
</dbReference>
<dbReference type="SUPFAM" id="SSF52096">
    <property type="entry name" value="ClpP/crotonase"/>
    <property type="match status" value="1"/>
</dbReference>
<name>A0A162GK68_9MICO</name>
<dbReference type="KEGG" id="rte:GSU10_03270"/>
<dbReference type="GO" id="GO:0006635">
    <property type="term" value="P:fatty acid beta-oxidation"/>
    <property type="evidence" value="ECO:0007669"/>
    <property type="project" value="TreeGrafter"/>
</dbReference>
<reference evidence="4" key="3">
    <citation type="submission" date="2019-12" db="EMBL/GenBank/DDBJ databases">
        <title>Complete and draft genome sequences of new strains and members of some known species of the genus Rathayibacter isolated from plants.</title>
        <authorList>
            <person name="Tarlachkov S.V."/>
            <person name="Starodumova I.P."/>
            <person name="Dorofeeva L.V."/>
            <person name="Prisyazhnaya N.V."/>
            <person name="Leyn S."/>
            <person name="Zlamal J."/>
            <person name="Elan M."/>
            <person name="Osterman A.L."/>
            <person name="Nadler S."/>
            <person name="Subbotin S.A."/>
            <person name="Evtushenko L.I."/>
        </authorList>
    </citation>
    <scope>NUCLEOTIDE SEQUENCE [LARGE SCALE GENOMIC DNA]</scope>
    <source>
        <strain evidence="4">VKM Ac-2761</strain>
    </source>
</reference>
<dbReference type="EMBL" id="CP047186">
    <property type="protein sequence ID" value="QHC54764.1"/>
    <property type="molecule type" value="Genomic_DNA"/>
</dbReference>
<dbReference type="RefSeq" id="WP_068207737.1">
    <property type="nucleotide sequence ID" value="NZ_CP047186.1"/>
</dbReference>